<accession>A0A6J2V7J0</accession>
<dbReference type="PROSITE" id="PS51043">
    <property type="entry name" value="DDHD"/>
    <property type="match status" value="1"/>
</dbReference>
<dbReference type="GO" id="GO:0008525">
    <property type="term" value="F:phosphatidylcholine transporter activity"/>
    <property type="evidence" value="ECO:0007669"/>
    <property type="project" value="TreeGrafter"/>
</dbReference>
<protein>
    <submittedName>
        <fullName evidence="9">Membrane-associated phosphatidylinositol transfer protein 2-like</fullName>
    </submittedName>
</protein>
<evidence type="ECO:0000256" key="5">
    <source>
        <dbReference type="ARBA" id="ARBA00022837"/>
    </source>
</evidence>
<comment type="similarity">
    <text evidence="2">Belongs to the PtdIns transfer protein family. PI transfer class IIA subfamily.</text>
</comment>
<name>A0A6J2V7J0_CHACN</name>
<dbReference type="Proteomes" id="UP000504632">
    <property type="component" value="Chromosome 1"/>
</dbReference>
<dbReference type="FunFam" id="3.40.50.1000:FF:000173">
    <property type="entry name" value="Membrane-associated phosphatidylinositol transfer protein 2"/>
    <property type="match status" value="1"/>
</dbReference>
<feature type="compositionally biased region" description="Polar residues" evidence="6">
    <location>
        <begin position="638"/>
        <end position="648"/>
    </location>
</feature>
<dbReference type="Pfam" id="PF02121">
    <property type="entry name" value="IP_trans"/>
    <property type="match status" value="1"/>
</dbReference>
<dbReference type="RefSeq" id="XP_030627733.1">
    <property type="nucleotide sequence ID" value="XM_030771873.1"/>
</dbReference>
<evidence type="ECO:0000256" key="6">
    <source>
        <dbReference type="SAM" id="MobiDB-lite"/>
    </source>
</evidence>
<dbReference type="GO" id="GO:0031210">
    <property type="term" value="F:phosphatidylcholine binding"/>
    <property type="evidence" value="ECO:0007669"/>
    <property type="project" value="TreeGrafter"/>
</dbReference>
<dbReference type="InterPro" id="IPR001666">
    <property type="entry name" value="PI_transfer"/>
</dbReference>
<dbReference type="GO" id="GO:0012505">
    <property type="term" value="C:endomembrane system"/>
    <property type="evidence" value="ECO:0007669"/>
    <property type="project" value="UniProtKB-SubCell"/>
</dbReference>
<dbReference type="Gene3D" id="3.40.50.1000">
    <property type="entry name" value="HAD superfamily/HAD-like"/>
    <property type="match status" value="1"/>
</dbReference>
<dbReference type="SUPFAM" id="SSF55961">
    <property type="entry name" value="Bet v1-like"/>
    <property type="match status" value="1"/>
</dbReference>
<keyword evidence="4" id="KW-0597">Phosphoprotein</keyword>
<dbReference type="Gene3D" id="3.30.530.20">
    <property type="match status" value="1"/>
</dbReference>
<dbReference type="GO" id="GO:0035091">
    <property type="term" value="F:phosphatidylinositol binding"/>
    <property type="evidence" value="ECO:0007669"/>
    <property type="project" value="TreeGrafter"/>
</dbReference>
<keyword evidence="3" id="KW-0488">Methylation</keyword>
<dbReference type="PANTHER" id="PTHR10658:SF84">
    <property type="entry name" value="MEMBRANE-ASSOCIATED PHOSPHATIDYLINOSITOL TRANSFER PROTEIN 2"/>
    <property type="match status" value="1"/>
</dbReference>
<feature type="domain" description="DDHD" evidence="7">
    <location>
        <begin position="717"/>
        <end position="1058"/>
    </location>
</feature>
<dbReference type="FunFam" id="3.30.530.20:FF:000001">
    <property type="entry name" value="Phosphatidylinositol transfer protein membrane associated 2"/>
    <property type="match status" value="1"/>
</dbReference>
<evidence type="ECO:0000256" key="1">
    <source>
        <dbReference type="ARBA" id="ARBA00004184"/>
    </source>
</evidence>
<feature type="region of interest" description="Disordered" evidence="6">
    <location>
        <begin position="1393"/>
        <end position="1460"/>
    </location>
</feature>
<feature type="compositionally biased region" description="Basic and acidic residues" evidence="6">
    <location>
        <begin position="656"/>
        <end position="670"/>
    </location>
</feature>
<dbReference type="Pfam" id="PF24695">
    <property type="entry name" value="PITM1-3"/>
    <property type="match status" value="1"/>
</dbReference>
<evidence type="ECO:0000256" key="2">
    <source>
        <dbReference type="ARBA" id="ARBA00010316"/>
    </source>
</evidence>
<dbReference type="SUPFAM" id="SSF56784">
    <property type="entry name" value="HAD-like"/>
    <property type="match status" value="1"/>
</dbReference>
<dbReference type="InterPro" id="IPR023214">
    <property type="entry name" value="HAD_sf"/>
</dbReference>
<keyword evidence="5" id="KW-0106">Calcium</keyword>
<dbReference type="SMART" id="SM00775">
    <property type="entry name" value="LNS2"/>
    <property type="match status" value="1"/>
</dbReference>
<evidence type="ECO:0000313" key="8">
    <source>
        <dbReference type="Proteomes" id="UP000504632"/>
    </source>
</evidence>
<feature type="compositionally biased region" description="Basic and acidic residues" evidence="6">
    <location>
        <begin position="1408"/>
        <end position="1431"/>
    </location>
</feature>
<dbReference type="CDD" id="cd08889">
    <property type="entry name" value="SRPBCC_PITPNM1-2_like"/>
    <property type="match status" value="1"/>
</dbReference>
<organism evidence="8 9">
    <name type="scientific">Chanos chanos</name>
    <name type="common">Milkfish</name>
    <name type="synonym">Mugil chanos</name>
    <dbReference type="NCBI Taxonomy" id="29144"/>
    <lineage>
        <taxon>Eukaryota</taxon>
        <taxon>Metazoa</taxon>
        <taxon>Chordata</taxon>
        <taxon>Craniata</taxon>
        <taxon>Vertebrata</taxon>
        <taxon>Euteleostomi</taxon>
        <taxon>Actinopterygii</taxon>
        <taxon>Neopterygii</taxon>
        <taxon>Teleostei</taxon>
        <taxon>Ostariophysi</taxon>
        <taxon>Gonorynchiformes</taxon>
        <taxon>Chanidae</taxon>
        <taxon>Chanos</taxon>
    </lineage>
</organism>
<dbReference type="InterPro" id="IPR055261">
    <property type="entry name" value="PI_transfer_N"/>
</dbReference>
<dbReference type="InterPro" id="IPR036412">
    <property type="entry name" value="HAD-like_sf"/>
</dbReference>
<dbReference type="Pfam" id="PF02862">
    <property type="entry name" value="DDHD"/>
    <property type="match status" value="1"/>
</dbReference>
<dbReference type="GeneID" id="115809978"/>
<dbReference type="SMART" id="SM01127">
    <property type="entry name" value="DDHD"/>
    <property type="match status" value="1"/>
</dbReference>
<gene>
    <name evidence="9" type="primary">LOC115809978</name>
</gene>
<dbReference type="PANTHER" id="PTHR10658">
    <property type="entry name" value="PHOSPHATIDYLINOSITOL TRANSFER PROTEIN"/>
    <property type="match status" value="1"/>
</dbReference>
<evidence type="ECO:0000313" key="9">
    <source>
        <dbReference type="RefSeq" id="XP_030627733.1"/>
    </source>
</evidence>
<keyword evidence="8" id="KW-1185">Reference proteome</keyword>
<evidence type="ECO:0000256" key="4">
    <source>
        <dbReference type="ARBA" id="ARBA00022553"/>
    </source>
</evidence>
<dbReference type="GO" id="GO:0005737">
    <property type="term" value="C:cytoplasm"/>
    <property type="evidence" value="ECO:0007669"/>
    <property type="project" value="TreeGrafter"/>
</dbReference>
<sequence>MLIKEYRIPMPLSVEEYRIAQLYMIQKKSREESCGEGSGVEILENRPYTDGPGGTGQYTHKVYHIGMHIPSWFRSILPKAALRVEEESWNAYPYTRTRYTCPFVEKFSIDIETFYKSDVGTQADVFNLSPAERRQRTLDPIDIVKDPIPTHEYKAEEDPRVYCSVKTKRGPLTDDWIEEYVKDPSRSPIMCAYKLCKVEFRYWGMQSKIERFIHDVGLRKVMVRAHRQAWCWQDEWFGLSMEDIRQLELETQLALAQKMAQYTSVEEATEANGAGPLPEKAQEAQETLSPSPGEEPVTDTLQARSSLTKQWSTSSRSSRSSKRGVSPSRHSISEWRMQSIARDSEESSDEEFFDAHEDLSDSEEIFPKEITKWNSNDLMDKIEAADVEEASEELYQETGGEYMRSASEERLEEIRGAVTIPTITITRHLSDGSCSQSLQSSKIHVLILVLHGGNILDTGSGDQTSKQSDVNTISSAFDTVMRVHYPSALGRLALRLVPCPAICAEAFSLVSNLSPYSYDEGCLFSSQDHIPLAALPLLATSSPQYQDAVATVISRANQVYSDFIRSLDGASFSGQVCLIGDCVGGILGFDALCSTNQTVCESQNSSRRGSVVSAHDPDLLSPGIIINCGNSSSSNTSLEASRQLSRSNIDIPRSGGADDSKRQLPRKRSDSSTYEIDTIKQHQAFLTSLHSSVLRNESGSRRSSNSTMLDGSSLGKFDFEVSDFFLFGSPLGLVLALRKTVIPMLDVAQLRPACQQVYNLFHPADPSASRLEPLLEKKFHLLPPFSVPRYQRFPLGDGNSALLVDAVQSHPQLLLESTVRCPDTGSETCIPVPVLNWPETSVKAPSASSESDVVQSHGGVLVDSSYPSSPITAPHNRGPVRRASEVSIASQVSGMADSYTASNIANPRTAQVNQSKKTSLLAQLALTSQKFFPMGPSPKPRRRAQNSTILPPADPELELHAGVDVEADCDIGPCSPVQYERSTSTSLDFAMCDLVSIDSQPDIEEVAARWWGTKRLDFALYCPDALTAFPTVALPHLFHASYWESTDVVSFLLRQVIRHESSSILELDGKEVSEFTPSKPREKWLRKRTHVKIRNVTANHRVNDAVFTEDGQKVVTGRFMYGPLDMVTLAGEKVDIHIMTQPPSGEWEYFGTEVTSSSGRVSYTIPETEGRKLGVGVYPVKMVVRGDHTFADSYLTVLPHGTEFVVFSIDGSFAASVSIMGSDPKVRAGAVDVVRHWQDLGYLIIYITGRPDMQKQRVVAWLSQHNFPHGIVSFCDGLVHDPLRHKANFLKSLINETHMKICAGYGSTKDISVYTSIGLSPSQIYIVGRPSKKMQHQCQFVTDGYAAHLSQLEYAQRSRPAKTGSARMVLRKASFGLGANNDFLRKRNQLLRTISSQPAPTSPTSGHCKPERTQSQSDSDRPHSERGERAQAQRSMSLAASCWGRSGSTKLESRAFHPKS</sequence>
<evidence type="ECO:0000259" key="7">
    <source>
        <dbReference type="PROSITE" id="PS51043"/>
    </source>
</evidence>
<dbReference type="PRINTS" id="PR00391">
    <property type="entry name" value="PITRANSFER"/>
</dbReference>
<dbReference type="InParanoid" id="A0A6J2V7J0"/>
<evidence type="ECO:0000256" key="3">
    <source>
        <dbReference type="ARBA" id="ARBA00022481"/>
    </source>
</evidence>
<dbReference type="InterPro" id="IPR023393">
    <property type="entry name" value="START-like_dom_sf"/>
</dbReference>
<feature type="compositionally biased region" description="Basic and acidic residues" evidence="6">
    <location>
        <begin position="1451"/>
        <end position="1460"/>
    </location>
</feature>
<dbReference type="InterPro" id="IPR004177">
    <property type="entry name" value="DDHD_dom"/>
</dbReference>
<reference evidence="9" key="1">
    <citation type="submission" date="2025-08" db="UniProtKB">
        <authorList>
            <consortium name="RefSeq"/>
        </authorList>
    </citation>
    <scope>IDENTIFICATION</scope>
</reference>
<feature type="compositionally biased region" description="Low complexity" evidence="6">
    <location>
        <begin position="304"/>
        <end position="329"/>
    </location>
</feature>
<feature type="region of interest" description="Disordered" evidence="6">
    <location>
        <begin position="632"/>
        <end position="673"/>
    </location>
</feature>
<dbReference type="GO" id="GO:0046872">
    <property type="term" value="F:metal ion binding"/>
    <property type="evidence" value="ECO:0007669"/>
    <property type="project" value="InterPro"/>
</dbReference>
<dbReference type="InterPro" id="IPR031315">
    <property type="entry name" value="LNS2/PITP"/>
</dbReference>
<proteinExistence type="inferred from homology"/>
<dbReference type="Pfam" id="PF24694">
    <property type="entry name" value="LNS2_PITM1-3"/>
    <property type="match status" value="1"/>
</dbReference>
<comment type="subcellular location">
    <subcellularLocation>
        <location evidence="1">Endomembrane system</location>
        <topology evidence="1">Peripheral membrane protein</topology>
    </subcellularLocation>
</comment>
<feature type="region of interest" description="Disordered" evidence="6">
    <location>
        <begin position="266"/>
        <end position="357"/>
    </location>
</feature>
<feature type="compositionally biased region" description="Polar residues" evidence="6">
    <location>
        <begin position="1393"/>
        <end position="1405"/>
    </location>
</feature>
<dbReference type="GO" id="GO:0008526">
    <property type="term" value="F:phosphatidylinositol transfer activity"/>
    <property type="evidence" value="ECO:0007669"/>
    <property type="project" value="TreeGrafter"/>
</dbReference>
<dbReference type="OrthoDB" id="10053061at2759"/>